<dbReference type="AlphaFoldDB" id="A0AAV6S0M8"/>
<organism evidence="2 3">
    <name type="scientific">Solea senegalensis</name>
    <name type="common">Senegalese sole</name>
    <dbReference type="NCBI Taxonomy" id="28829"/>
    <lineage>
        <taxon>Eukaryota</taxon>
        <taxon>Metazoa</taxon>
        <taxon>Chordata</taxon>
        <taxon>Craniata</taxon>
        <taxon>Vertebrata</taxon>
        <taxon>Euteleostomi</taxon>
        <taxon>Actinopterygii</taxon>
        <taxon>Neopterygii</taxon>
        <taxon>Teleostei</taxon>
        <taxon>Neoteleostei</taxon>
        <taxon>Acanthomorphata</taxon>
        <taxon>Carangaria</taxon>
        <taxon>Pleuronectiformes</taxon>
        <taxon>Pleuronectoidei</taxon>
        <taxon>Soleidae</taxon>
        <taxon>Solea</taxon>
    </lineage>
</organism>
<protein>
    <submittedName>
        <fullName evidence="2">Uncharacterized protein</fullName>
    </submittedName>
</protein>
<dbReference type="Proteomes" id="UP000693946">
    <property type="component" value="Linkage Group LG16"/>
</dbReference>
<comment type="caution">
    <text evidence="2">The sequence shown here is derived from an EMBL/GenBank/DDBJ whole genome shotgun (WGS) entry which is preliminary data.</text>
</comment>
<evidence type="ECO:0000313" key="2">
    <source>
        <dbReference type="EMBL" id="KAG7510090.1"/>
    </source>
</evidence>
<reference evidence="2 3" key="1">
    <citation type="journal article" date="2021" name="Sci. Rep.">
        <title>Chromosome anchoring in Senegalese sole (Solea senegalensis) reveals sex-associated markers and genome rearrangements in flatfish.</title>
        <authorList>
            <person name="Guerrero-Cozar I."/>
            <person name="Gomez-Garrido J."/>
            <person name="Berbel C."/>
            <person name="Martinez-Blanch J.F."/>
            <person name="Alioto T."/>
            <person name="Claros M.G."/>
            <person name="Gagnaire P.A."/>
            <person name="Manchado M."/>
        </authorList>
    </citation>
    <scope>NUCLEOTIDE SEQUENCE [LARGE SCALE GENOMIC DNA]</scope>
    <source>
        <strain evidence="2">Sse05_10M</strain>
    </source>
</reference>
<feature type="region of interest" description="Disordered" evidence="1">
    <location>
        <begin position="102"/>
        <end position="133"/>
    </location>
</feature>
<evidence type="ECO:0000256" key="1">
    <source>
        <dbReference type="SAM" id="MobiDB-lite"/>
    </source>
</evidence>
<accession>A0AAV6S0M8</accession>
<gene>
    <name evidence="2" type="ORF">JOB18_012859</name>
</gene>
<evidence type="ECO:0000313" key="3">
    <source>
        <dbReference type="Proteomes" id="UP000693946"/>
    </source>
</evidence>
<proteinExistence type="predicted"/>
<sequence>MDLAGGKLFAHIYSPPSPHTDRSRQQAFYISTIIISVEWICSRNGRCFPRARERCLIAVLYVYSLSIATLRGPRAKSYTPTCADLFRPPVRAAERTSVRDVGGLQEMKAGEGTQVKGGIGSGRLNEDTERTPQ</sequence>
<dbReference type="EMBL" id="JAGKHQ010000008">
    <property type="protein sequence ID" value="KAG7510090.1"/>
    <property type="molecule type" value="Genomic_DNA"/>
</dbReference>
<feature type="compositionally biased region" description="Basic and acidic residues" evidence="1">
    <location>
        <begin position="124"/>
        <end position="133"/>
    </location>
</feature>
<keyword evidence="3" id="KW-1185">Reference proteome</keyword>
<name>A0AAV6S0M8_SOLSE</name>